<protein>
    <submittedName>
        <fullName evidence="1">Uncharacterized protein</fullName>
    </submittedName>
</protein>
<reference evidence="2" key="1">
    <citation type="journal article" date="2019" name="Int. J. Syst. Evol. Microbiol.">
        <title>The Global Catalogue of Microorganisms (GCM) 10K type strain sequencing project: providing services to taxonomists for standard genome sequencing and annotation.</title>
        <authorList>
            <consortium name="The Broad Institute Genomics Platform"/>
            <consortium name="The Broad Institute Genome Sequencing Center for Infectious Disease"/>
            <person name="Wu L."/>
            <person name="Ma J."/>
        </authorList>
    </citation>
    <scope>NUCLEOTIDE SEQUENCE [LARGE SCALE GENOMIC DNA]</scope>
    <source>
        <strain evidence="2">JCM 11269</strain>
    </source>
</reference>
<evidence type="ECO:0000313" key="1">
    <source>
        <dbReference type="EMBL" id="GAA1007235.1"/>
    </source>
</evidence>
<sequence>MTTTSTALLLRLRRLGSYGLLAPPLYGKRYGQVPGSGRTPNLPVRDHPEMLIPGGPHDYAGTVTLTPARC</sequence>
<gene>
    <name evidence="1" type="ORF">GCM10009564_16620</name>
</gene>
<organism evidence="1 2">
    <name type="scientific">Streptomyces thermogriseus</name>
    <dbReference type="NCBI Taxonomy" id="75292"/>
    <lineage>
        <taxon>Bacteria</taxon>
        <taxon>Bacillati</taxon>
        <taxon>Actinomycetota</taxon>
        <taxon>Actinomycetes</taxon>
        <taxon>Kitasatosporales</taxon>
        <taxon>Streptomycetaceae</taxon>
        <taxon>Streptomyces</taxon>
    </lineage>
</organism>
<proteinExistence type="predicted"/>
<accession>A0ABP4DHM2</accession>
<name>A0ABP4DHM2_9ACTN</name>
<comment type="caution">
    <text evidence="1">The sequence shown here is derived from an EMBL/GenBank/DDBJ whole genome shotgun (WGS) entry which is preliminary data.</text>
</comment>
<dbReference type="Proteomes" id="UP001501072">
    <property type="component" value="Unassembled WGS sequence"/>
</dbReference>
<dbReference type="EMBL" id="BAAAHU010000012">
    <property type="protein sequence ID" value="GAA1007235.1"/>
    <property type="molecule type" value="Genomic_DNA"/>
</dbReference>
<keyword evidence="2" id="KW-1185">Reference proteome</keyword>
<evidence type="ECO:0000313" key="2">
    <source>
        <dbReference type="Proteomes" id="UP001501072"/>
    </source>
</evidence>